<keyword evidence="2" id="KW-1133">Transmembrane helix</keyword>
<reference evidence="4" key="1">
    <citation type="submission" date="2021-08" db="EMBL/GenBank/DDBJ databases">
        <authorList>
            <person name="Nwanade C."/>
            <person name="Wang M."/>
            <person name="Masoudi A."/>
            <person name="Yu Z."/>
            <person name="Liu J."/>
        </authorList>
    </citation>
    <scope>NUCLEOTIDE SEQUENCE</scope>
    <source>
        <strain evidence="4">S141</strain>
    </source>
</reference>
<dbReference type="Pfam" id="PF01734">
    <property type="entry name" value="Patatin"/>
    <property type="match status" value="1"/>
</dbReference>
<feature type="transmembrane region" description="Helical" evidence="2">
    <location>
        <begin position="455"/>
        <end position="483"/>
    </location>
</feature>
<evidence type="ECO:0000256" key="1">
    <source>
        <dbReference type="ARBA" id="ARBA00023098"/>
    </source>
</evidence>
<name>A0ABY5WYD2_LEICA</name>
<organism evidence="4 5">
    <name type="scientific">Leisingera caerulea</name>
    <name type="common">Phaeobacter caeruleus</name>
    <dbReference type="NCBI Taxonomy" id="506591"/>
    <lineage>
        <taxon>Bacteria</taxon>
        <taxon>Pseudomonadati</taxon>
        <taxon>Pseudomonadota</taxon>
        <taxon>Alphaproteobacteria</taxon>
        <taxon>Rhodobacterales</taxon>
        <taxon>Roseobacteraceae</taxon>
        <taxon>Leisingera</taxon>
    </lineage>
</organism>
<keyword evidence="2" id="KW-0472">Membrane</keyword>
<keyword evidence="1" id="KW-0443">Lipid metabolism</keyword>
<dbReference type="InterPro" id="IPR016035">
    <property type="entry name" value="Acyl_Trfase/lysoPLipase"/>
</dbReference>
<feature type="domain" description="PNPLA" evidence="3">
    <location>
        <begin position="194"/>
        <end position="242"/>
    </location>
</feature>
<dbReference type="EMBL" id="CP081078">
    <property type="protein sequence ID" value="UWQ59342.1"/>
    <property type="molecule type" value="Genomic_DNA"/>
</dbReference>
<evidence type="ECO:0000256" key="2">
    <source>
        <dbReference type="SAM" id="Phobius"/>
    </source>
</evidence>
<evidence type="ECO:0000313" key="4">
    <source>
        <dbReference type="EMBL" id="UWQ59342.1"/>
    </source>
</evidence>
<dbReference type="SUPFAM" id="SSF52151">
    <property type="entry name" value="FabD/lysophospholipase-like"/>
    <property type="match status" value="2"/>
</dbReference>
<dbReference type="InterPro" id="IPR002641">
    <property type="entry name" value="PNPLA_dom"/>
</dbReference>
<feature type="transmembrane region" description="Helical" evidence="2">
    <location>
        <begin position="422"/>
        <end position="443"/>
    </location>
</feature>
<dbReference type="RefSeq" id="WP_260003257.1">
    <property type="nucleotide sequence ID" value="NZ_CP081078.1"/>
</dbReference>
<dbReference type="Proteomes" id="UP001058184">
    <property type="component" value="Chromosome"/>
</dbReference>
<accession>A0ABY5WYD2</accession>
<proteinExistence type="predicted"/>
<dbReference type="PANTHER" id="PTHR10728">
    <property type="entry name" value="CYTOSOLIC PHOSPHOLIPASE A2"/>
    <property type="match status" value="1"/>
</dbReference>
<evidence type="ECO:0000259" key="3">
    <source>
        <dbReference type="Pfam" id="PF01734"/>
    </source>
</evidence>
<feature type="transmembrane region" description="Helical" evidence="2">
    <location>
        <begin position="295"/>
        <end position="319"/>
    </location>
</feature>
<feature type="transmembrane region" description="Helical" evidence="2">
    <location>
        <begin position="325"/>
        <end position="344"/>
    </location>
</feature>
<feature type="transmembrane region" description="Helical" evidence="2">
    <location>
        <begin position="388"/>
        <end position="410"/>
    </location>
</feature>
<gene>
    <name evidence="4" type="ORF">K3722_04225</name>
</gene>
<evidence type="ECO:0000313" key="5">
    <source>
        <dbReference type="Proteomes" id="UP001058184"/>
    </source>
</evidence>
<protein>
    <recommendedName>
        <fullName evidence="3">PNPLA domain-containing protein</fullName>
    </recommendedName>
</protein>
<keyword evidence="5" id="KW-1185">Reference proteome</keyword>
<dbReference type="PANTHER" id="PTHR10728:SF40">
    <property type="entry name" value="PATATIN FAMILY PROTEIN"/>
    <property type="match status" value="1"/>
</dbReference>
<keyword evidence="2" id="KW-0812">Transmembrane</keyword>
<dbReference type="Gene3D" id="3.40.1090.10">
    <property type="entry name" value="Cytosolic phospholipase A2 catalytic domain"/>
    <property type="match status" value="2"/>
</dbReference>
<feature type="transmembrane region" description="Helical" evidence="2">
    <location>
        <begin position="356"/>
        <end position="376"/>
    </location>
</feature>
<sequence length="831" mass="90309">MGHDEDTGSNPDAKAAHEFLAELRTRISIQPLAYQDGDETRALESLVEIFGFARAAIKSNPGCEEFARKTSDMLNTVLRPVTAKWHPRSIAGELKTRDGASEFRSDLAALRLGLRDFADTLHRMAYDSDFADLEMPPVISREMLDRLFEDLPYGIPAGHLFDDPVHEGINESEALEIAARRGTDDKRISNAVGLALSGGGVRSASFCLGACQSLADHGMLKDVDVMSTVSGGGYAGAFISRQMAANTANPVAPLMQRDGPDTDAIRKLRTKVKYLSPSGFVEKWSMICSLVAGMLVNWVGLAAILSFVVLIVILTQSIWQDAQRILPMLALIAFAAALIVFAVSHGRNRTRAIRRFSVLAAIAAVLIVVSLISPLYALYRGIIDAEPAIGAVALAVSASLPTVARIAGLVTRRSAELMLMRAALVVSSIAVPIICLFFSFALWDLATNPLGVKPLVNWFGVFGLVALTVFLGLIAAFTLDVNLTGPGRLYRNRLARSFVATTREGDTFLPLIDLNIATDEGGDHAPGKAPYHLINATVNLPTSRSPVLRERKGDFFIMSKFWTGSPSTEYFPTGEWKTRDGDLDLATAIATSGAAVSPHMSLMSIPSIAGLIAFLNLRLGLWIRKPGGGDTSLRAGFPKLLREMFSVDMDETGDWLLLSDGAHVDNSGIYELLRRRCKFIIACDASADNDDSFATLMTVVRHAQIDFGIQMMPRLEELRADFETGHTAAHTLMCRIKYPGEADGLLLVLKSSVTGNESEFIRTYRAANPDFPNQSTLDQNFDEAQFEAYRQLGAHAVDGLFVASIIGPESGPATVSDWFRRLAMNLLPRQA</sequence>